<evidence type="ECO:0000313" key="2">
    <source>
        <dbReference type="EMBL" id="PKY63440.1"/>
    </source>
</evidence>
<dbReference type="InterPro" id="IPR013761">
    <property type="entry name" value="SAM/pointed_sf"/>
</dbReference>
<evidence type="ECO:0008006" key="4">
    <source>
        <dbReference type="Google" id="ProtNLM"/>
    </source>
</evidence>
<dbReference type="Proteomes" id="UP000234323">
    <property type="component" value="Unassembled WGS sequence"/>
</dbReference>
<dbReference type="EMBL" id="LLXI01010313">
    <property type="protein sequence ID" value="PKY63440.1"/>
    <property type="molecule type" value="Genomic_DNA"/>
</dbReference>
<dbReference type="AlphaFoldDB" id="A0A2I1HG16"/>
<comment type="caution">
    <text evidence="1">The sequence shown here is derived from an EMBL/GenBank/DDBJ whole genome shotgun (WGS) entry which is preliminary data.</text>
</comment>
<dbReference type="SUPFAM" id="SSF47769">
    <property type="entry name" value="SAM/Pointed domain"/>
    <property type="match status" value="1"/>
</dbReference>
<evidence type="ECO:0000313" key="3">
    <source>
        <dbReference type="Proteomes" id="UP000234323"/>
    </source>
</evidence>
<sequence length="112" mass="12771">MSTTSTTPVNPIVIQMPYPYSPSPSNTSIHPTSIHPILSPTTNHELPSVTEFFLNLNQKYNCNNVYSKFENAFLEEEIMVNAIKDLTDEQMIKLGIVKIGWQKNIRQAAQRY</sequence>
<accession>A0A2I1HG16</accession>
<protein>
    <recommendedName>
        <fullName evidence="4">SAM domain-containing protein</fullName>
    </recommendedName>
</protein>
<organism evidence="1 3">
    <name type="scientific">Rhizophagus irregularis</name>
    <dbReference type="NCBI Taxonomy" id="588596"/>
    <lineage>
        <taxon>Eukaryota</taxon>
        <taxon>Fungi</taxon>
        <taxon>Fungi incertae sedis</taxon>
        <taxon>Mucoromycota</taxon>
        <taxon>Glomeromycotina</taxon>
        <taxon>Glomeromycetes</taxon>
        <taxon>Glomerales</taxon>
        <taxon>Glomeraceae</taxon>
        <taxon>Rhizophagus</taxon>
    </lineage>
</organism>
<keyword evidence="3" id="KW-1185">Reference proteome</keyword>
<name>A0A2I1HG16_9GLOM</name>
<reference evidence="1 3" key="1">
    <citation type="submission" date="2015-10" db="EMBL/GenBank/DDBJ databases">
        <title>Genome analyses suggest a sexual origin of heterokaryosis in a supposedly ancient asexual fungus.</title>
        <authorList>
            <person name="Ropars J."/>
            <person name="Sedzielewska K."/>
            <person name="Noel J."/>
            <person name="Charron P."/>
            <person name="Farinelli L."/>
            <person name="Marton T."/>
            <person name="Kruger M."/>
            <person name="Pelin A."/>
            <person name="Brachmann A."/>
            <person name="Corradi N."/>
        </authorList>
    </citation>
    <scope>NUCLEOTIDE SEQUENCE [LARGE SCALE GENOMIC DNA]</scope>
    <source>
        <strain evidence="1 3">A4</strain>
    </source>
</reference>
<proteinExistence type="predicted"/>
<dbReference type="EMBL" id="LLXI01002716">
    <property type="protein sequence ID" value="PKY57821.1"/>
    <property type="molecule type" value="Genomic_DNA"/>
</dbReference>
<gene>
    <name evidence="2" type="ORF">RhiirA4_492378</name>
    <name evidence="1" type="ORF">RhiirA4_549824</name>
</gene>
<evidence type="ECO:0000313" key="1">
    <source>
        <dbReference type="EMBL" id="PKY57821.1"/>
    </source>
</evidence>
<dbReference type="Gene3D" id="1.10.150.50">
    <property type="entry name" value="Transcription Factor, Ets-1"/>
    <property type="match status" value="1"/>
</dbReference>